<reference evidence="2 3" key="1">
    <citation type="journal article" date="2020" name="Nat. Food">
        <title>A phased Vanilla planifolia genome enables genetic improvement of flavour and production.</title>
        <authorList>
            <person name="Hasing T."/>
            <person name="Tang H."/>
            <person name="Brym M."/>
            <person name="Khazi F."/>
            <person name="Huang T."/>
            <person name="Chambers A.H."/>
        </authorList>
    </citation>
    <scope>NUCLEOTIDE SEQUENCE [LARGE SCALE GENOMIC DNA]</scope>
    <source>
        <tissue evidence="2">Leaf</tissue>
    </source>
</reference>
<evidence type="ECO:0000313" key="3">
    <source>
        <dbReference type="Proteomes" id="UP000636800"/>
    </source>
</evidence>
<keyword evidence="3" id="KW-1185">Reference proteome</keyword>
<name>A0A835RLX3_VANPL</name>
<sequence length="135" mass="14934">MYRLSSFFSSRPPAEKLTQEEDRTIKKSSIYAKGVFPKRQAVSSKSVPIDLAYGDKLSYTVIALTDDPLVDGLKKQQIHKILTLMTAAPNSDLNHGFTATQAFDSLTSGFLGMLGAWWDQIPDAAKRSLEEDSGY</sequence>
<protein>
    <submittedName>
        <fullName evidence="2">Uncharacterized protein</fullName>
    </submittedName>
</protein>
<accession>A0A835RLX3</accession>
<gene>
    <name evidence="2" type="ORF">HPP92_007208</name>
</gene>
<organism evidence="2 3">
    <name type="scientific">Vanilla planifolia</name>
    <name type="common">Vanilla</name>
    <dbReference type="NCBI Taxonomy" id="51239"/>
    <lineage>
        <taxon>Eukaryota</taxon>
        <taxon>Viridiplantae</taxon>
        <taxon>Streptophyta</taxon>
        <taxon>Embryophyta</taxon>
        <taxon>Tracheophyta</taxon>
        <taxon>Spermatophyta</taxon>
        <taxon>Magnoliopsida</taxon>
        <taxon>Liliopsida</taxon>
        <taxon>Asparagales</taxon>
        <taxon>Orchidaceae</taxon>
        <taxon>Vanilloideae</taxon>
        <taxon>Vanilleae</taxon>
        <taxon>Vanilla</taxon>
    </lineage>
</organism>
<evidence type="ECO:0000256" key="1">
    <source>
        <dbReference type="SAM" id="MobiDB-lite"/>
    </source>
</evidence>
<dbReference type="Proteomes" id="UP000636800">
    <property type="component" value="Chromosome 3"/>
</dbReference>
<dbReference type="AlphaFoldDB" id="A0A835RLX3"/>
<evidence type="ECO:0000313" key="2">
    <source>
        <dbReference type="EMBL" id="KAG0488397.1"/>
    </source>
</evidence>
<proteinExistence type="predicted"/>
<dbReference type="EMBL" id="JADCNL010000003">
    <property type="protein sequence ID" value="KAG0488397.1"/>
    <property type="molecule type" value="Genomic_DNA"/>
</dbReference>
<comment type="caution">
    <text evidence="2">The sequence shown here is derived from an EMBL/GenBank/DDBJ whole genome shotgun (WGS) entry which is preliminary data.</text>
</comment>
<feature type="region of interest" description="Disordered" evidence="1">
    <location>
        <begin position="1"/>
        <end position="21"/>
    </location>
</feature>